<dbReference type="InterPro" id="IPR038152">
    <property type="entry name" value="Carbam_trans_C_sf"/>
</dbReference>
<feature type="domain" description="Carbamoyltransferase" evidence="2">
    <location>
        <begin position="3"/>
        <end position="331"/>
    </location>
</feature>
<keyword evidence="7" id="KW-1185">Reference proteome</keyword>
<dbReference type="InterPro" id="IPR031730">
    <property type="entry name" value="Carbam_trans_C"/>
</dbReference>
<evidence type="ECO:0000313" key="5">
    <source>
        <dbReference type="EMBL" id="WJW69685.1"/>
    </source>
</evidence>
<dbReference type="AlphaFoldDB" id="A0A8T7M6N5"/>
<organism evidence="4 6">
    <name type="scientific">Candidatus Chlorohelix allophototropha</name>
    <dbReference type="NCBI Taxonomy" id="3003348"/>
    <lineage>
        <taxon>Bacteria</taxon>
        <taxon>Bacillati</taxon>
        <taxon>Chloroflexota</taxon>
        <taxon>Chloroflexia</taxon>
        <taxon>Candidatus Chloroheliales</taxon>
        <taxon>Candidatus Chloroheliaceae</taxon>
        <taxon>Candidatus Chlorohelix</taxon>
    </lineage>
</organism>
<dbReference type="InterPro" id="IPR051338">
    <property type="entry name" value="NodU/CmcH_Carbamoyltrnsfr"/>
</dbReference>
<dbReference type="InterPro" id="IPR003696">
    <property type="entry name" value="Carbtransf_dom"/>
</dbReference>
<evidence type="ECO:0000313" key="7">
    <source>
        <dbReference type="Proteomes" id="UP001431572"/>
    </source>
</evidence>
<reference evidence="4 6" key="1">
    <citation type="submission" date="2020-06" db="EMBL/GenBank/DDBJ databases">
        <title>Anoxygenic phototrophic Chloroflexota member uses a Type I reaction center.</title>
        <authorList>
            <person name="Tsuji J.M."/>
            <person name="Shaw N.A."/>
            <person name="Nagashima S."/>
            <person name="Venkiteswaran J."/>
            <person name="Schiff S.L."/>
            <person name="Hanada S."/>
            <person name="Tank M."/>
            <person name="Neufeld J.D."/>
        </authorList>
    </citation>
    <scope>NUCLEOTIDE SEQUENCE [LARGE SCALE GENOMIC DNA]</scope>
    <source>
        <strain evidence="4">L227-S17</strain>
    </source>
</reference>
<evidence type="ECO:0000259" key="2">
    <source>
        <dbReference type="Pfam" id="PF02543"/>
    </source>
</evidence>
<gene>
    <name evidence="4" type="ORF">HXX08_18155</name>
    <name evidence="5" type="ORF">OZ401_003313</name>
</gene>
<dbReference type="Gene3D" id="3.30.420.40">
    <property type="match status" value="2"/>
</dbReference>
<name>A0A8T7M6N5_9CHLR</name>
<dbReference type="Pfam" id="PF16861">
    <property type="entry name" value="Carbam_trans_C"/>
    <property type="match status" value="1"/>
</dbReference>
<evidence type="ECO:0008006" key="8">
    <source>
        <dbReference type="Google" id="ProtNLM"/>
    </source>
</evidence>
<evidence type="ECO:0000313" key="6">
    <source>
        <dbReference type="Proteomes" id="UP000521676"/>
    </source>
</evidence>
<accession>A0A8T7M6N5</accession>
<proteinExistence type="inferred from homology"/>
<dbReference type="Proteomes" id="UP001431572">
    <property type="component" value="Chromosome 2"/>
</dbReference>
<dbReference type="EMBL" id="CP128400">
    <property type="protein sequence ID" value="WJW69685.1"/>
    <property type="molecule type" value="Genomic_DNA"/>
</dbReference>
<dbReference type="Gene3D" id="3.90.870.20">
    <property type="entry name" value="Carbamoyltransferase, C-terminal domain"/>
    <property type="match status" value="1"/>
</dbReference>
<protein>
    <recommendedName>
        <fullName evidence="8">Carbamoyltransferase</fullName>
    </recommendedName>
</protein>
<dbReference type="Proteomes" id="UP000521676">
    <property type="component" value="Unassembled WGS sequence"/>
</dbReference>
<dbReference type="GO" id="GO:0003824">
    <property type="term" value="F:catalytic activity"/>
    <property type="evidence" value="ECO:0007669"/>
    <property type="project" value="InterPro"/>
</dbReference>
<dbReference type="PANTHER" id="PTHR34847">
    <property type="entry name" value="NODULATION PROTEIN U"/>
    <property type="match status" value="1"/>
</dbReference>
<dbReference type="PANTHER" id="PTHR34847:SF1">
    <property type="entry name" value="NODULATION PROTEIN U"/>
    <property type="match status" value="1"/>
</dbReference>
<evidence type="ECO:0000313" key="4">
    <source>
        <dbReference type="EMBL" id="NWJ47780.1"/>
    </source>
</evidence>
<sequence length="697" mass="77958">MFLGINYSGTHDSSVSLIDKSGNLIFAASEERFSRLKKDGRFPRLALNRVDLNTIDEISIPYLEELPRADLRNFDEVYKDELLARPTPQYDIAAFPDNWKEIYRKFDKPLHYFDHHLSHAAAGYYMAGIEEAMIVTSDYGAANCAWNMGIYKATPTEIIPLHMASVSHFNALCGIYADVTALLGFRPALHEGKITGLAAYGKDNPACEEAVWNVFGELTTYRIPLTFWVNYLVPENAPSFEVDRGLAQYYRNKLKDYTDIDIARSVQRLVEKKTLSIISKAMKSYNAKAIILAGGFFANVKVNLEIKRQLGFEKIFVCPPMGDEGVSLGAAALRWSEATGCSLYREKLRKLYVGGSIIADQPEELGKLGVNFSVIEDEAELVAQLLSEGKIVVRTTGDMEFGPRALGNRSILYQATDPSVNDWLNKKLRRTEFMPFAPILKAENAPELFDEVELSGSTHAAEFMTICLQCKPEVKESSPAVVHVDGTARPQLVDKAVNPELYAIIDKYEAKTGLPMLINTSFNVHDEPIVASAQDALVGFFQSGLDYLVLGKSLVSREDNLHMIEIARAFENTGLKIEKNLKNEVSRSFGLRMQEIEHGLQWALNQIEALKDSLAIVTSRLEAKPVQTNGVHPNLEELSNYASHCEAQISVKNEHIKHLEEVIAAQQKELLSRKGITDTATFVLHRAYKAIKRPKDK</sequence>
<dbReference type="SUPFAM" id="SSF53067">
    <property type="entry name" value="Actin-like ATPase domain"/>
    <property type="match status" value="1"/>
</dbReference>
<reference evidence="5" key="2">
    <citation type="journal article" date="2024" name="Nature">
        <title>Anoxygenic phototroph of the Chloroflexota uses a type I reaction centre.</title>
        <authorList>
            <person name="Tsuji J.M."/>
            <person name="Shaw N.A."/>
            <person name="Nagashima S."/>
            <person name="Venkiteswaran J.J."/>
            <person name="Schiff S.L."/>
            <person name="Watanabe T."/>
            <person name="Fukui M."/>
            <person name="Hanada S."/>
            <person name="Tank M."/>
            <person name="Neufeld J.D."/>
        </authorList>
    </citation>
    <scope>NUCLEOTIDE SEQUENCE</scope>
    <source>
        <strain evidence="5">L227-S17</strain>
    </source>
</reference>
<evidence type="ECO:0000259" key="3">
    <source>
        <dbReference type="Pfam" id="PF16861"/>
    </source>
</evidence>
<feature type="domain" description="Carbamoyltransferase C-terminal" evidence="3">
    <location>
        <begin position="383"/>
        <end position="557"/>
    </location>
</feature>
<dbReference type="InterPro" id="IPR043129">
    <property type="entry name" value="ATPase_NBD"/>
</dbReference>
<dbReference type="CDD" id="cd24100">
    <property type="entry name" value="ASKHA_NBD_MJ1051-like_N"/>
    <property type="match status" value="1"/>
</dbReference>
<evidence type="ECO:0000256" key="1">
    <source>
        <dbReference type="ARBA" id="ARBA00006129"/>
    </source>
</evidence>
<comment type="similarity">
    <text evidence="1">Belongs to the NodU/CmcH family.</text>
</comment>
<dbReference type="Pfam" id="PF02543">
    <property type="entry name" value="Carbam_trans_N"/>
    <property type="match status" value="1"/>
</dbReference>
<dbReference type="RefSeq" id="WP_341471558.1">
    <property type="nucleotide sequence ID" value="NZ_CP128400.1"/>
</dbReference>
<dbReference type="EMBL" id="JACATZ010000003">
    <property type="protein sequence ID" value="NWJ47780.1"/>
    <property type="molecule type" value="Genomic_DNA"/>
</dbReference>